<dbReference type="Proteomes" id="UP000681162">
    <property type="component" value="Unassembled WGS sequence"/>
</dbReference>
<name>A0A919XYD6_9BACL</name>
<organism evidence="1 2">
    <name type="scientific">Paenibacillus antibioticophila</name>
    <dbReference type="NCBI Taxonomy" id="1274374"/>
    <lineage>
        <taxon>Bacteria</taxon>
        <taxon>Bacillati</taxon>
        <taxon>Bacillota</taxon>
        <taxon>Bacilli</taxon>
        <taxon>Bacillales</taxon>
        <taxon>Paenibacillaceae</taxon>
        <taxon>Paenibacillus</taxon>
    </lineage>
</organism>
<keyword evidence="2" id="KW-1185">Reference proteome</keyword>
<dbReference type="EMBL" id="BORR01000013">
    <property type="protein sequence ID" value="GIO38630.1"/>
    <property type="molecule type" value="Genomic_DNA"/>
</dbReference>
<evidence type="ECO:0000313" key="1">
    <source>
        <dbReference type="EMBL" id="GIO38630.1"/>
    </source>
</evidence>
<gene>
    <name evidence="1" type="ORF">J41TS12_34910</name>
</gene>
<protein>
    <submittedName>
        <fullName evidence="1">Uncharacterized protein</fullName>
    </submittedName>
</protein>
<sequence length="68" mass="7501">MYAFGFVDDIVSTSPYHDLAECLVTKVYSRGGLICEKPFAAAAESGAPQAAVKGRGEEHFYIIEVWTW</sequence>
<proteinExistence type="predicted"/>
<accession>A0A919XYD6</accession>
<evidence type="ECO:0000313" key="2">
    <source>
        <dbReference type="Proteomes" id="UP000681162"/>
    </source>
</evidence>
<dbReference type="AlphaFoldDB" id="A0A919XYD6"/>
<reference evidence="1 2" key="1">
    <citation type="submission" date="2021-03" db="EMBL/GenBank/DDBJ databases">
        <title>Antimicrobial resistance genes in bacteria isolated from Japanese honey, and their potential for conferring macrolide and lincosamide resistance in the American foulbrood pathogen Paenibacillus larvae.</title>
        <authorList>
            <person name="Okamoto M."/>
            <person name="Kumagai M."/>
            <person name="Kanamori H."/>
            <person name="Takamatsu D."/>
        </authorList>
    </citation>
    <scope>NUCLEOTIDE SEQUENCE [LARGE SCALE GENOMIC DNA]</scope>
    <source>
        <strain evidence="1 2">J41TS12</strain>
    </source>
</reference>
<comment type="caution">
    <text evidence="1">The sequence shown here is derived from an EMBL/GenBank/DDBJ whole genome shotgun (WGS) entry which is preliminary data.</text>
</comment>